<protein>
    <submittedName>
        <fullName evidence="1">Uncharacterized protein</fullName>
    </submittedName>
</protein>
<evidence type="ECO:0000313" key="1">
    <source>
        <dbReference type="EMBL" id="CBY37588.1"/>
    </source>
</evidence>
<sequence>RLLKSTYELLRSQCVHRGRHVRTERTDQFCSFKLGAQLCLPRKWTSSPTNCTKIPKDPELFPRPTKLLNS</sequence>
<dbReference type="Proteomes" id="UP000011014">
    <property type="component" value="Unassembled WGS sequence"/>
</dbReference>
<reference evidence="1" key="1">
    <citation type="journal article" date="2010" name="Science">
        <title>Plasticity of animal genome architecture unmasked by rapid evolution of a pelagic tunicate.</title>
        <authorList>
            <person name="Denoeud F."/>
            <person name="Henriet S."/>
            <person name="Mungpakdee S."/>
            <person name="Aury J.M."/>
            <person name="Da Silva C."/>
            <person name="Brinkmann H."/>
            <person name="Mikhaleva J."/>
            <person name="Olsen L.C."/>
            <person name="Jubin C."/>
            <person name="Canestro C."/>
            <person name="Bouquet J.M."/>
            <person name="Danks G."/>
            <person name="Poulain J."/>
            <person name="Campsteijn C."/>
            <person name="Adamski M."/>
            <person name="Cross I."/>
            <person name="Yadetie F."/>
            <person name="Muffato M."/>
            <person name="Louis A."/>
            <person name="Butcher S."/>
            <person name="Tsagkogeorga G."/>
            <person name="Konrad A."/>
            <person name="Singh S."/>
            <person name="Jensen M.F."/>
            <person name="Cong E.H."/>
            <person name="Eikeseth-Otteraa H."/>
            <person name="Noel B."/>
            <person name="Anthouard V."/>
            <person name="Porcel B.M."/>
            <person name="Kachouri-Lafond R."/>
            <person name="Nishino A."/>
            <person name="Ugolini M."/>
            <person name="Chourrout P."/>
            <person name="Nishida H."/>
            <person name="Aasland R."/>
            <person name="Huzurbazar S."/>
            <person name="Westhof E."/>
            <person name="Delsuc F."/>
            <person name="Lehrach H."/>
            <person name="Reinhardt R."/>
            <person name="Weissenbach J."/>
            <person name="Roy S.W."/>
            <person name="Artiguenave F."/>
            <person name="Postlethwait J.H."/>
            <person name="Manak J.R."/>
            <person name="Thompson E.M."/>
            <person name="Jaillon O."/>
            <person name="Du Pasquier L."/>
            <person name="Boudinot P."/>
            <person name="Liberles D.A."/>
            <person name="Volff J.N."/>
            <person name="Philippe H."/>
            <person name="Lenhard B."/>
            <person name="Roest Crollius H."/>
            <person name="Wincker P."/>
            <person name="Chourrout D."/>
        </authorList>
    </citation>
    <scope>NUCLEOTIDE SEQUENCE [LARGE SCALE GENOMIC DNA]</scope>
</reference>
<accession>E4YQ42</accession>
<dbReference type="EMBL" id="FN655013">
    <property type="protein sequence ID" value="CBY37588.1"/>
    <property type="molecule type" value="Genomic_DNA"/>
</dbReference>
<feature type="non-terminal residue" evidence="1">
    <location>
        <position position="1"/>
    </location>
</feature>
<organism evidence="1">
    <name type="scientific">Oikopleura dioica</name>
    <name type="common">Tunicate</name>
    <dbReference type="NCBI Taxonomy" id="34765"/>
    <lineage>
        <taxon>Eukaryota</taxon>
        <taxon>Metazoa</taxon>
        <taxon>Chordata</taxon>
        <taxon>Tunicata</taxon>
        <taxon>Appendicularia</taxon>
        <taxon>Copelata</taxon>
        <taxon>Oikopleuridae</taxon>
        <taxon>Oikopleura</taxon>
    </lineage>
</organism>
<name>E4YQ42_OIKDI</name>
<gene>
    <name evidence="1" type="ORF">GSOID_T00031058001</name>
</gene>
<proteinExistence type="predicted"/>
<dbReference type="AlphaFoldDB" id="E4YQ42"/>